<name>A0ABR8AD78_9CYAN</name>
<accession>A0ABR8AD78</accession>
<organism evidence="3 4">
    <name type="scientific">Calothrix parietina FACHB-288</name>
    <dbReference type="NCBI Taxonomy" id="2692896"/>
    <lineage>
        <taxon>Bacteria</taxon>
        <taxon>Bacillati</taxon>
        <taxon>Cyanobacteriota</taxon>
        <taxon>Cyanophyceae</taxon>
        <taxon>Nostocales</taxon>
        <taxon>Calotrichaceae</taxon>
        <taxon>Calothrix</taxon>
    </lineage>
</organism>
<evidence type="ECO:0000256" key="1">
    <source>
        <dbReference type="SAM" id="MobiDB-lite"/>
    </source>
</evidence>
<feature type="region of interest" description="Disordered" evidence="1">
    <location>
        <begin position="37"/>
        <end position="75"/>
    </location>
</feature>
<reference evidence="3 4" key="1">
    <citation type="journal article" date="2020" name="ISME J.">
        <title>Comparative genomics reveals insights into cyanobacterial evolution and habitat adaptation.</title>
        <authorList>
            <person name="Chen M.Y."/>
            <person name="Teng W.K."/>
            <person name="Zhao L."/>
            <person name="Hu C.X."/>
            <person name="Zhou Y.K."/>
            <person name="Han B.P."/>
            <person name="Song L.R."/>
            <person name="Shu W.S."/>
        </authorList>
    </citation>
    <scope>NUCLEOTIDE SEQUENCE [LARGE SCALE GENOMIC DNA]</scope>
    <source>
        <strain evidence="3 4">FACHB-288</strain>
    </source>
</reference>
<protein>
    <recommendedName>
        <fullName evidence="5">Lipoprotein</fullName>
    </recommendedName>
</protein>
<evidence type="ECO:0000313" key="4">
    <source>
        <dbReference type="Proteomes" id="UP000658514"/>
    </source>
</evidence>
<dbReference type="PROSITE" id="PS51257">
    <property type="entry name" value="PROKAR_LIPOPROTEIN"/>
    <property type="match status" value="1"/>
</dbReference>
<feature type="region of interest" description="Disordered" evidence="1">
    <location>
        <begin position="129"/>
        <end position="175"/>
    </location>
</feature>
<feature type="compositionally biased region" description="Polar residues" evidence="1">
    <location>
        <begin position="60"/>
        <end position="73"/>
    </location>
</feature>
<gene>
    <name evidence="3" type="ORF">H6G24_20760</name>
</gene>
<dbReference type="RefSeq" id="WP_190546134.1">
    <property type="nucleotide sequence ID" value="NZ_CAWPNO010000067.1"/>
</dbReference>
<sequence>MKRVIAWLKNIRPAKVLTAFVASALLLLTQACNNPGVAAQPPQPSAQPPNAERYDPTKSYELNTPSGGMNNFNDVDYRSENTQRAAEIRSKALRDNAQRNIDEKGIDSVDQYVENYRQGTPFGQRVKNLGEDIGSSAKELGEGVAKGTKRGVENLKDNTQNAGENAADAVKDTLR</sequence>
<proteinExistence type="predicted"/>
<dbReference type="EMBL" id="JACJQH010000034">
    <property type="protein sequence ID" value="MBD2197911.1"/>
    <property type="molecule type" value="Genomic_DNA"/>
</dbReference>
<dbReference type="Proteomes" id="UP000658514">
    <property type="component" value="Unassembled WGS sequence"/>
</dbReference>
<feature type="signal peptide" evidence="2">
    <location>
        <begin position="1"/>
        <end position="38"/>
    </location>
</feature>
<evidence type="ECO:0000256" key="2">
    <source>
        <dbReference type="SAM" id="SignalP"/>
    </source>
</evidence>
<comment type="caution">
    <text evidence="3">The sequence shown here is derived from an EMBL/GenBank/DDBJ whole genome shotgun (WGS) entry which is preliminary data.</text>
</comment>
<keyword evidence="4" id="KW-1185">Reference proteome</keyword>
<evidence type="ECO:0008006" key="5">
    <source>
        <dbReference type="Google" id="ProtNLM"/>
    </source>
</evidence>
<evidence type="ECO:0000313" key="3">
    <source>
        <dbReference type="EMBL" id="MBD2197911.1"/>
    </source>
</evidence>
<keyword evidence="2" id="KW-0732">Signal</keyword>
<feature type="chain" id="PRO_5047170221" description="Lipoprotein" evidence="2">
    <location>
        <begin position="39"/>
        <end position="175"/>
    </location>
</feature>